<dbReference type="SUPFAM" id="SSF52467">
    <property type="entry name" value="DHS-like NAD/FAD-binding domain"/>
    <property type="match status" value="1"/>
</dbReference>
<accession>A0A412PIJ4</accession>
<gene>
    <name evidence="1" type="ORF">DWX20_02875</name>
</gene>
<comment type="caution">
    <text evidence="1">The sequence shown here is derived from an EMBL/GenBank/DDBJ whole genome shotgun (WGS) entry which is preliminary data.</text>
</comment>
<dbReference type="InterPro" id="IPR029035">
    <property type="entry name" value="DHS-like_NAD/FAD-binding_dom"/>
</dbReference>
<evidence type="ECO:0000313" key="2">
    <source>
        <dbReference type="Proteomes" id="UP000284731"/>
    </source>
</evidence>
<evidence type="ECO:0000313" key="1">
    <source>
        <dbReference type="EMBL" id="RGT58007.1"/>
    </source>
</evidence>
<dbReference type="RefSeq" id="WP_118764412.1">
    <property type="nucleotide sequence ID" value="NZ_CABJCF010000001.1"/>
</dbReference>
<organism evidence="1 2">
    <name type="scientific">Solobacterium moorei</name>
    <dbReference type="NCBI Taxonomy" id="102148"/>
    <lineage>
        <taxon>Bacteria</taxon>
        <taxon>Bacillati</taxon>
        <taxon>Bacillota</taxon>
        <taxon>Erysipelotrichia</taxon>
        <taxon>Erysipelotrichales</taxon>
        <taxon>Erysipelotrichaceae</taxon>
        <taxon>Solobacterium</taxon>
    </lineage>
</organism>
<sequence length="418" mass="48328">MEANLKTYFKAKDIYIDTICDEEDNIVYRVNGQELKNENQESISEHEFNLIVKREVSKYIHPFENIVVLAGAGASIVNDEEGAPSQKFGHTIKMLTEAIDKVLSSEPSFFLIEELCDMCKYSIPLKRAKTNEKGEAETYYNPDFILEDFLSKVLSYEEFMNEDDTKKKYILTKEMILETIKNKTSYSFEQGVHNHDSFIKSLSSLIKSPSRLSIVTTNYDTLFEEAADTLNFTVFDGFSFTSNPRFDVDLFDWFLVKPVLNVKSDKVEYKRNVINLLKIHGSLTWKQEKEGINRCDKESNQNPIMIFPSSNKYSHSYEKPYFELFSKFQELLKMPNTLFITTGFSFADNHIAKMITQAIKSNQSLTLLATDYSIDDDYKTPNWLELVSLMKKGFRIAFLKGTMADEIADYFGTVQYEN</sequence>
<proteinExistence type="predicted"/>
<name>A0A412PIJ4_9FIRM</name>
<dbReference type="EMBL" id="QRWX01000001">
    <property type="protein sequence ID" value="RGT58007.1"/>
    <property type="molecule type" value="Genomic_DNA"/>
</dbReference>
<reference evidence="1 2" key="1">
    <citation type="submission" date="2018-08" db="EMBL/GenBank/DDBJ databases">
        <title>A genome reference for cultivated species of the human gut microbiota.</title>
        <authorList>
            <person name="Zou Y."/>
            <person name="Xue W."/>
            <person name="Luo G."/>
        </authorList>
    </citation>
    <scope>NUCLEOTIDE SEQUENCE [LARGE SCALE GENOMIC DNA]</scope>
    <source>
        <strain evidence="1 2">AF18-46</strain>
    </source>
</reference>
<protein>
    <submittedName>
        <fullName evidence="1">SIR2 family protein</fullName>
    </submittedName>
</protein>
<dbReference type="Pfam" id="PF13289">
    <property type="entry name" value="SIR2_2"/>
    <property type="match status" value="1"/>
</dbReference>
<dbReference type="Proteomes" id="UP000284731">
    <property type="component" value="Unassembled WGS sequence"/>
</dbReference>
<dbReference type="AlphaFoldDB" id="A0A412PIJ4"/>